<sequence>MKKRSMRGIFFPWPRSKGGWNMLTRTLSNHILKFCLHLRDRGFLIGPQETMDGIRAVQTIDIFNRDQFQACLRLVLCSRVEEQPIFDHAFKEFFFNIKENRLSEELLHYLSDKENNGRKEKSDQGKPQESKKGIPEKQGTVPSGSPGIQSQGGETAKEERKLSWVASRAAFKQSDEFQAYIPPDELGDMEKAAKMLVRKIALTRAHSWQSAKKGIRLDFRKTMRANLQTGGYPVHLYWKKRKKQGAKFVLLCDASRSMSLYTQRFLQFAYALLKCTKHVEVFLFSTKIKRVTDQLLDKRTDLPALSKLENSWGGGTCIGESIYSFVQDYGPQMLHQDTVVIIASDGLDAGDISRMAWSMGEIQRRTSSVIWLNPLLKIEGYEPTARGMKAALKYIDLFAEASDAHSFLKLAKKIKIRR</sequence>
<dbReference type="AlphaFoldDB" id="A0A443IV38"/>
<name>A0A443IV38_9BACI</name>
<dbReference type="PIRSF" id="PIRSF010256">
    <property type="entry name" value="CoxE_vWa"/>
    <property type="match status" value="1"/>
</dbReference>
<organism evidence="2 3">
    <name type="scientific">Siminovitchia fortis</name>
    <dbReference type="NCBI Taxonomy" id="254758"/>
    <lineage>
        <taxon>Bacteria</taxon>
        <taxon>Bacillati</taxon>
        <taxon>Bacillota</taxon>
        <taxon>Bacilli</taxon>
        <taxon>Bacillales</taxon>
        <taxon>Bacillaceae</taxon>
        <taxon>Siminovitchia</taxon>
    </lineage>
</organism>
<feature type="region of interest" description="Disordered" evidence="1">
    <location>
        <begin position="113"/>
        <end position="159"/>
    </location>
</feature>
<dbReference type="PANTHER" id="PTHR39338:SF6">
    <property type="entry name" value="BLL5662 PROTEIN"/>
    <property type="match status" value="1"/>
</dbReference>
<dbReference type="InterPro" id="IPR008912">
    <property type="entry name" value="Uncharacterised_CoxE"/>
</dbReference>
<dbReference type="SUPFAM" id="SSF53300">
    <property type="entry name" value="vWA-like"/>
    <property type="match status" value="1"/>
</dbReference>
<dbReference type="InterPro" id="IPR036465">
    <property type="entry name" value="vWFA_dom_sf"/>
</dbReference>
<dbReference type="InterPro" id="IPR011195">
    <property type="entry name" value="UCP010256"/>
</dbReference>
<accession>A0A443IV38</accession>
<dbReference type="OrthoDB" id="9790469at2"/>
<feature type="compositionally biased region" description="Low complexity" evidence="1">
    <location>
        <begin position="142"/>
        <end position="153"/>
    </location>
</feature>
<evidence type="ECO:0000256" key="1">
    <source>
        <dbReference type="SAM" id="MobiDB-lite"/>
    </source>
</evidence>
<dbReference type="EMBL" id="QYTU02000013">
    <property type="protein sequence ID" value="RWR11955.1"/>
    <property type="molecule type" value="Genomic_DNA"/>
</dbReference>
<keyword evidence="3" id="KW-1185">Reference proteome</keyword>
<evidence type="ECO:0000313" key="3">
    <source>
        <dbReference type="Proteomes" id="UP000273811"/>
    </source>
</evidence>
<dbReference type="Pfam" id="PF05762">
    <property type="entry name" value="VWA_CoxE"/>
    <property type="match status" value="1"/>
</dbReference>
<evidence type="ECO:0000313" key="2">
    <source>
        <dbReference type="EMBL" id="RWR11955.1"/>
    </source>
</evidence>
<reference evidence="2" key="1">
    <citation type="submission" date="2018-12" db="EMBL/GenBank/DDBJ databases">
        <authorList>
            <person name="Sun L."/>
            <person name="Chen Z."/>
        </authorList>
    </citation>
    <scope>NUCLEOTIDE SEQUENCE [LARGE SCALE GENOMIC DNA]</scope>
    <source>
        <strain evidence="2">DSM 16012</strain>
    </source>
</reference>
<dbReference type="PANTHER" id="PTHR39338">
    <property type="entry name" value="BLL5662 PROTEIN-RELATED"/>
    <property type="match status" value="1"/>
</dbReference>
<proteinExistence type="predicted"/>
<protein>
    <submittedName>
        <fullName evidence="2">VWA domain-containing protein</fullName>
    </submittedName>
</protein>
<gene>
    <name evidence="2" type="ORF">D4N35_007775</name>
</gene>
<dbReference type="Gene3D" id="3.40.50.410">
    <property type="entry name" value="von Willebrand factor, type A domain"/>
    <property type="match status" value="1"/>
</dbReference>
<dbReference type="Proteomes" id="UP000273811">
    <property type="component" value="Unassembled WGS sequence"/>
</dbReference>
<comment type="caution">
    <text evidence="2">The sequence shown here is derived from an EMBL/GenBank/DDBJ whole genome shotgun (WGS) entry which is preliminary data.</text>
</comment>
<feature type="compositionally biased region" description="Basic and acidic residues" evidence="1">
    <location>
        <begin position="113"/>
        <end position="135"/>
    </location>
</feature>